<evidence type="ECO:0008006" key="3">
    <source>
        <dbReference type="Google" id="ProtNLM"/>
    </source>
</evidence>
<dbReference type="EMBL" id="JBAWKC010000005">
    <property type="protein sequence ID" value="MFH6769871.1"/>
    <property type="molecule type" value="Genomic_DNA"/>
</dbReference>
<protein>
    <recommendedName>
        <fullName evidence="3">Peptidase M10 metallopeptidase domain-containing protein</fullName>
    </recommendedName>
</protein>
<evidence type="ECO:0000313" key="1">
    <source>
        <dbReference type="EMBL" id="MFH6769871.1"/>
    </source>
</evidence>
<gene>
    <name evidence="1" type="ORF">V8G56_14050</name>
</gene>
<keyword evidence="2" id="KW-1185">Reference proteome</keyword>
<comment type="caution">
    <text evidence="1">The sequence shown here is derived from an EMBL/GenBank/DDBJ whole genome shotgun (WGS) entry which is preliminary data.</text>
</comment>
<name>A0ABW7MSM8_9FLAO</name>
<dbReference type="InterPro" id="IPR024079">
    <property type="entry name" value="MetalloPept_cat_dom_sf"/>
</dbReference>
<dbReference type="Gene3D" id="3.40.390.10">
    <property type="entry name" value="Collagenase (Catalytic Domain)"/>
    <property type="match status" value="1"/>
</dbReference>
<dbReference type="PROSITE" id="PS51257">
    <property type="entry name" value="PROKAR_LIPOPROTEIN"/>
    <property type="match status" value="1"/>
</dbReference>
<dbReference type="Proteomes" id="UP001610104">
    <property type="component" value="Unassembled WGS sequence"/>
</dbReference>
<dbReference type="RefSeq" id="WP_395439096.1">
    <property type="nucleotide sequence ID" value="NZ_JBAWKC010000005.1"/>
</dbReference>
<proteinExistence type="predicted"/>
<organism evidence="1 2">
    <name type="scientific">Gaetbulibacter aquiaggeris</name>
    <dbReference type="NCBI Taxonomy" id="1735373"/>
    <lineage>
        <taxon>Bacteria</taxon>
        <taxon>Pseudomonadati</taxon>
        <taxon>Bacteroidota</taxon>
        <taxon>Flavobacteriia</taxon>
        <taxon>Flavobacteriales</taxon>
        <taxon>Flavobacteriaceae</taxon>
        <taxon>Gaetbulibacter</taxon>
    </lineage>
</organism>
<sequence length="337" mass="35838">MKKLFNLLTLSLLLVACQEDGVTVQSNDSQASKGFDQSFIKKIEVNFDAGIQAKRGGKSNNDPVLDFMIQINAALVGQGIKLEKVEILGVDEAGRTVFFDDKGSKQIDFDWVPNDPRNNGFGAAVPYWIDNTQLGTSSGMSEQATFDAMVNSMNNWDAVACSGGLDIPFLFSSDFDIGLVQFFTGFGGSGLVITGAIAHAGILPAAFFETALGPGAGTGTLGVTFTFSYGTDIDGNGKGDTALSEIYINDGFNWQDAPNDVLFDVDNAIDFETVVLHEVGHGLSQDHFGTAFRDGGSGALHFSPAALMNAAYSVGRRDISGTDEAGYCSNWGVWPNN</sequence>
<dbReference type="SUPFAM" id="SSF55486">
    <property type="entry name" value="Metalloproteases ('zincins'), catalytic domain"/>
    <property type="match status" value="1"/>
</dbReference>
<accession>A0ABW7MSM8</accession>
<evidence type="ECO:0000313" key="2">
    <source>
        <dbReference type="Proteomes" id="UP001610104"/>
    </source>
</evidence>
<reference evidence="1 2" key="1">
    <citation type="submission" date="2024-02" db="EMBL/GenBank/DDBJ databases">
        <title>A Gaetbulibacter species isolated from tidal flats and genomic insights of their niches.</title>
        <authorList>
            <person name="Ye Y."/>
        </authorList>
    </citation>
    <scope>NUCLEOTIDE SEQUENCE [LARGE SCALE GENOMIC DNA]</scope>
    <source>
        <strain evidence="1 2">KEM-8</strain>
    </source>
</reference>